<comment type="similarity">
    <text evidence="3 11">Belongs to the gamma-glutamyltransferase family.</text>
</comment>
<feature type="binding site" evidence="10">
    <location>
        <position position="440"/>
    </location>
    <ligand>
        <name>L-glutamate</name>
        <dbReference type="ChEBI" id="CHEBI:29985"/>
    </ligand>
</feature>
<keyword evidence="5 11" id="KW-0378">Hydrolase</keyword>
<dbReference type="GO" id="GO:0006751">
    <property type="term" value="P:glutathione catabolic process"/>
    <property type="evidence" value="ECO:0007669"/>
    <property type="project" value="UniProtKB-UniRule"/>
</dbReference>
<keyword evidence="14" id="KW-1185">Reference proteome</keyword>
<dbReference type="InterPro" id="IPR055262">
    <property type="entry name" value="GGT_CS"/>
</dbReference>
<comment type="PTM">
    <text evidence="11">Cleaved by autocatalysis into a large and a small subunit.</text>
</comment>
<evidence type="ECO:0000256" key="1">
    <source>
        <dbReference type="ARBA" id="ARBA00001049"/>
    </source>
</evidence>
<proteinExistence type="inferred from homology"/>
<evidence type="ECO:0000256" key="8">
    <source>
        <dbReference type="ARBA" id="ARBA00047417"/>
    </source>
</evidence>
<evidence type="ECO:0000313" key="13">
    <source>
        <dbReference type="EMBL" id="SME94526.1"/>
    </source>
</evidence>
<dbReference type="GO" id="GO:0006750">
    <property type="term" value="P:glutathione biosynthetic process"/>
    <property type="evidence" value="ECO:0007669"/>
    <property type="project" value="UniProtKB-KW"/>
</dbReference>
<keyword evidence="11" id="KW-0317">Glutathione biosynthesis</keyword>
<dbReference type="InterPro" id="IPR043138">
    <property type="entry name" value="GGT_lsub"/>
</dbReference>
<dbReference type="EC" id="3.4.19.13" evidence="11"/>
<evidence type="ECO:0000256" key="3">
    <source>
        <dbReference type="ARBA" id="ARBA00009381"/>
    </source>
</evidence>
<feature type="binding site" evidence="10">
    <location>
        <position position="122"/>
    </location>
    <ligand>
        <name>L-glutamate</name>
        <dbReference type="ChEBI" id="CHEBI:29985"/>
    </ligand>
</feature>
<dbReference type="EC" id="2.3.2.2" evidence="11"/>
<dbReference type="Gene3D" id="3.60.20.40">
    <property type="match status" value="1"/>
</dbReference>
<comment type="catalytic activity">
    <reaction evidence="8 11">
        <text>an N-terminal (5-L-glutamyl)-[peptide] + an alpha-amino acid = 5-L-glutamyl amino acid + an N-terminal L-alpha-aminoacyl-[peptide]</text>
        <dbReference type="Rhea" id="RHEA:23904"/>
        <dbReference type="Rhea" id="RHEA-COMP:9780"/>
        <dbReference type="Rhea" id="RHEA-COMP:9795"/>
        <dbReference type="ChEBI" id="CHEBI:77644"/>
        <dbReference type="ChEBI" id="CHEBI:78597"/>
        <dbReference type="ChEBI" id="CHEBI:78599"/>
        <dbReference type="ChEBI" id="CHEBI:78608"/>
        <dbReference type="EC" id="2.3.2.2"/>
    </reaction>
</comment>
<dbReference type="PROSITE" id="PS51318">
    <property type="entry name" value="TAT"/>
    <property type="match status" value="1"/>
</dbReference>
<keyword evidence="12" id="KW-0732">Signal</keyword>
<evidence type="ECO:0000256" key="6">
    <source>
        <dbReference type="ARBA" id="ARBA00023145"/>
    </source>
</evidence>
<feature type="binding site" evidence="10">
    <location>
        <position position="491"/>
    </location>
    <ligand>
        <name>L-glutamate</name>
        <dbReference type="ChEBI" id="CHEBI:29985"/>
    </ligand>
</feature>
<dbReference type="AlphaFoldDB" id="A0A1Y6BD23"/>
<evidence type="ECO:0000256" key="5">
    <source>
        <dbReference type="ARBA" id="ARBA00022801"/>
    </source>
</evidence>
<evidence type="ECO:0000256" key="7">
    <source>
        <dbReference type="ARBA" id="ARBA00023315"/>
    </source>
</evidence>
<reference evidence="14" key="1">
    <citation type="submission" date="2017-04" db="EMBL/GenBank/DDBJ databases">
        <authorList>
            <person name="Varghese N."/>
            <person name="Submissions S."/>
        </authorList>
    </citation>
    <scope>NUCLEOTIDE SEQUENCE [LARGE SCALE GENOMIC DNA]</scope>
    <source>
        <strain evidence="14">DSM 22618</strain>
    </source>
</reference>
<dbReference type="STRING" id="1123014.SAMN02745746_00260"/>
<evidence type="ECO:0000256" key="11">
    <source>
        <dbReference type="RuleBase" id="RU368036"/>
    </source>
</evidence>
<keyword evidence="7 11" id="KW-0012">Acyltransferase</keyword>
<evidence type="ECO:0000256" key="9">
    <source>
        <dbReference type="PIRSR" id="PIRSR600101-1"/>
    </source>
</evidence>
<sequence>MPSSRLRRPFALGAMALGLALAFAPVASQAEAPVAAPVVKYDYDQDIFHPVYAKHGMVAAEHELASRIGVDVLKRGGNAVDAAVAVGFALAVVLPNAGNLGGGGFMMLHDTKSGQDVALDFREIAPAKASRDMYLDAKGNVAEGRSTYTHLAIGVPGTVAGMEHALQRWGTMKLADLIAPSIKLAEDGFVVSPTMAKMLEVEKDNLGKWESTRAIFFKNGRPLQLGDKLVQKDLAKSLRLIAKHGSKVFYQGEIGDKIVAEMAQHGGLIGKDDLTHYKVEERVPVSGDYRGYKVVSMPPPSSGGTHIIQILNMLERYPLAQYGVNSAQTIHAMAESMKLAYADRAEYLGDPGFVKVPVKGLTSKKYADELAQKIDPVKVLPAAAIKPGKPQPYESDQTTHYSIVDAKGNAVAVTYTLNLNFGSGIVAKGTGILLNDEMDDFSAKPGVPNAYGLIGGEANAIQPGKRPLSSMSPTLVLKNGKPWLVTGSPGGARIITTTLQTIVNAIDFGMNPAEAASTPRVHHQWLPDQLRVEKGLSPDTMAILKQQGYQVSVQPTMGRTQTIQLRDDGLYGYSDPRNPDGATLGY</sequence>
<dbReference type="NCBIfam" id="TIGR00066">
    <property type="entry name" value="g_glut_trans"/>
    <property type="match status" value="1"/>
</dbReference>
<evidence type="ECO:0000256" key="10">
    <source>
        <dbReference type="PIRSR" id="PIRSR600101-2"/>
    </source>
</evidence>
<dbReference type="SUPFAM" id="SSF56235">
    <property type="entry name" value="N-terminal nucleophile aminohydrolases (Ntn hydrolases)"/>
    <property type="match status" value="1"/>
</dbReference>
<dbReference type="PANTHER" id="PTHR43199:SF1">
    <property type="entry name" value="GLUTATHIONE HYDROLASE PROENZYME"/>
    <property type="match status" value="1"/>
</dbReference>
<name>A0A1Y6BD23_9NEIS</name>
<gene>
    <name evidence="13" type="ORF">SAMN02745746_00260</name>
</gene>
<dbReference type="GO" id="GO:0036374">
    <property type="term" value="F:glutathione hydrolase activity"/>
    <property type="evidence" value="ECO:0007669"/>
    <property type="project" value="UniProtKB-UniRule"/>
</dbReference>
<keyword evidence="6 11" id="KW-0865">Zymogen</keyword>
<dbReference type="InterPro" id="IPR051792">
    <property type="entry name" value="GGT_bact"/>
</dbReference>
<dbReference type="InterPro" id="IPR043137">
    <property type="entry name" value="GGT_ssub_C"/>
</dbReference>
<keyword evidence="4 11" id="KW-0808">Transferase</keyword>
<dbReference type="InterPro" id="IPR006311">
    <property type="entry name" value="TAT_signal"/>
</dbReference>
<dbReference type="PANTHER" id="PTHR43199">
    <property type="entry name" value="GLUTATHIONE HYDROLASE"/>
    <property type="match status" value="1"/>
</dbReference>
<dbReference type="RefSeq" id="WP_085274642.1">
    <property type="nucleotide sequence ID" value="NZ_FXAG01000001.1"/>
</dbReference>
<dbReference type="Proteomes" id="UP000192920">
    <property type="component" value="Unassembled WGS sequence"/>
</dbReference>
<evidence type="ECO:0000256" key="2">
    <source>
        <dbReference type="ARBA" id="ARBA00001089"/>
    </source>
</evidence>
<organism evidence="13 14">
    <name type="scientific">Pseudogulbenkiania subflava DSM 22618</name>
    <dbReference type="NCBI Taxonomy" id="1123014"/>
    <lineage>
        <taxon>Bacteria</taxon>
        <taxon>Pseudomonadati</taxon>
        <taxon>Pseudomonadota</taxon>
        <taxon>Betaproteobacteria</taxon>
        <taxon>Neisseriales</taxon>
        <taxon>Chromobacteriaceae</taxon>
        <taxon>Pseudogulbenkiania</taxon>
    </lineage>
</organism>
<dbReference type="InterPro" id="IPR000101">
    <property type="entry name" value="GGT_peptidase"/>
</dbReference>
<comment type="pathway">
    <text evidence="11">Sulfur metabolism; glutathione metabolism.</text>
</comment>
<evidence type="ECO:0000256" key="12">
    <source>
        <dbReference type="SAM" id="SignalP"/>
    </source>
</evidence>
<dbReference type="PRINTS" id="PR01210">
    <property type="entry name" value="GGTRANSPTASE"/>
</dbReference>
<protein>
    <recommendedName>
        <fullName evidence="11">Glutathione hydrolase proenzyme</fullName>
        <ecNumber evidence="11">2.3.2.2</ecNumber>
        <ecNumber evidence="11">3.4.19.13</ecNumber>
    </recommendedName>
    <component>
        <recommendedName>
            <fullName evidence="11">Glutathione hydrolase large chain</fullName>
        </recommendedName>
    </component>
    <component>
        <recommendedName>
            <fullName evidence="11">Glutathione hydrolase small chain</fullName>
        </recommendedName>
    </component>
</protein>
<dbReference type="FunFam" id="3.60.20.40:FF:000003">
    <property type="entry name" value="Gamma-glutamyltranspeptidase"/>
    <property type="match status" value="1"/>
</dbReference>
<comment type="catalytic activity">
    <reaction evidence="2 11">
        <text>glutathione + H2O = L-cysteinylglycine + L-glutamate</text>
        <dbReference type="Rhea" id="RHEA:28807"/>
        <dbReference type="ChEBI" id="CHEBI:15377"/>
        <dbReference type="ChEBI" id="CHEBI:29985"/>
        <dbReference type="ChEBI" id="CHEBI:57925"/>
        <dbReference type="ChEBI" id="CHEBI:61694"/>
        <dbReference type="EC" id="3.4.19.13"/>
    </reaction>
</comment>
<dbReference type="EMBL" id="FXAG01000001">
    <property type="protein sequence ID" value="SME94526.1"/>
    <property type="molecule type" value="Genomic_DNA"/>
</dbReference>
<feature type="signal peptide" evidence="12">
    <location>
        <begin position="1"/>
        <end position="30"/>
    </location>
</feature>
<feature type="chain" id="PRO_5012622053" description="Glutathione hydrolase proenzyme" evidence="12">
    <location>
        <begin position="31"/>
        <end position="586"/>
    </location>
</feature>
<feature type="binding site" evidence="10">
    <location>
        <begin position="416"/>
        <end position="418"/>
    </location>
    <ligand>
        <name>L-glutamate</name>
        <dbReference type="ChEBI" id="CHEBI:29985"/>
    </ligand>
</feature>
<accession>A0A1Y6BD23</accession>
<dbReference type="PROSITE" id="PS00462">
    <property type="entry name" value="G_GLU_TRANSPEPTIDASE"/>
    <property type="match status" value="1"/>
</dbReference>
<evidence type="ECO:0000313" key="14">
    <source>
        <dbReference type="Proteomes" id="UP000192920"/>
    </source>
</evidence>
<dbReference type="Gene3D" id="1.10.246.130">
    <property type="match status" value="1"/>
</dbReference>
<dbReference type="GO" id="GO:0103068">
    <property type="term" value="F:leukotriene C4 gamma-glutamyl transferase activity"/>
    <property type="evidence" value="ECO:0007669"/>
    <property type="project" value="UniProtKB-EC"/>
</dbReference>
<dbReference type="InterPro" id="IPR029055">
    <property type="entry name" value="Ntn_hydrolases_N"/>
</dbReference>
<dbReference type="Pfam" id="PF01019">
    <property type="entry name" value="G_glu_transpept"/>
    <property type="match status" value="1"/>
</dbReference>
<dbReference type="UniPathway" id="UPA00204"/>
<feature type="binding site" evidence="10">
    <location>
        <begin position="469"/>
        <end position="470"/>
    </location>
    <ligand>
        <name>L-glutamate</name>
        <dbReference type="ChEBI" id="CHEBI:29985"/>
    </ligand>
</feature>
<evidence type="ECO:0000256" key="4">
    <source>
        <dbReference type="ARBA" id="ARBA00022679"/>
    </source>
</evidence>
<feature type="active site" description="Nucleophile" evidence="9">
    <location>
        <position position="398"/>
    </location>
</feature>
<comment type="subunit">
    <text evidence="11">This enzyme consists of two polypeptide chains, which are synthesized in precursor form from a single polypeptide.</text>
</comment>
<comment type="catalytic activity">
    <reaction evidence="1 11">
        <text>an S-substituted glutathione + H2O = an S-substituted L-cysteinylglycine + L-glutamate</text>
        <dbReference type="Rhea" id="RHEA:59468"/>
        <dbReference type="ChEBI" id="CHEBI:15377"/>
        <dbReference type="ChEBI" id="CHEBI:29985"/>
        <dbReference type="ChEBI" id="CHEBI:90779"/>
        <dbReference type="ChEBI" id="CHEBI:143103"/>
        <dbReference type="EC" id="3.4.19.13"/>
    </reaction>
</comment>